<keyword evidence="3" id="KW-1185">Reference proteome</keyword>
<reference evidence="2 3" key="1">
    <citation type="submission" date="2022-12" db="EMBL/GenBank/DDBJ databases">
        <title>Chromosome-level genome assembly of true bugs.</title>
        <authorList>
            <person name="Ma L."/>
            <person name="Li H."/>
        </authorList>
    </citation>
    <scope>NUCLEOTIDE SEQUENCE [LARGE SCALE GENOMIC DNA]</scope>
    <source>
        <strain evidence="2">Lab_2022b</strain>
    </source>
</reference>
<proteinExistence type="predicted"/>
<evidence type="ECO:0000313" key="3">
    <source>
        <dbReference type="Proteomes" id="UP001461498"/>
    </source>
</evidence>
<comment type="caution">
    <text evidence="2">The sequence shown here is derived from an EMBL/GenBank/DDBJ whole genome shotgun (WGS) entry which is preliminary data.</text>
</comment>
<accession>A0AAW1DI09</accession>
<feature type="compositionally biased region" description="Basic and acidic residues" evidence="1">
    <location>
        <begin position="201"/>
        <end position="218"/>
    </location>
</feature>
<dbReference type="EMBL" id="JAPXFL010000003">
    <property type="protein sequence ID" value="KAK9509690.1"/>
    <property type="molecule type" value="Genomic_DNA"/>
</dbReference>
<dbReference type="AlphaFoldDB" id="A0AAW1DI09"/>
<dbReference type="Proteomes" id="UP001461498">
    <property type="component" value="Unassembled WGS sequence"/>
</dbReference>
<gene>
    <name evidence="2" type="ORF">O3M35_006949</name>
</gene>
<evidence type="ECO:0000256" key="1">
    <source>
        <dbReference type="SAM" id="MobiDB-lite"/>
    </source>
</evidence>
<feature type="region of interest" description="Disordered" evidence="1">
    <location>
        <begin position="191"/>
        <end position="218"/>
    </location>
</feature>
<sequence>MDYFLTTYAKDYKWPVVVAKKVDDTSAINEATALAKEKYTEIIDTETKSKQRADEDIVPAQVGAPPAGPGSKFDQPSTYLRKLYTKYPYLYEIMKITPPAELAKKVYAARYQTTYQEDYGSNDFLDFQNKVGSIVESKKKEEARADEATVCIDRPQRRTKEEKECACSHDANYKPCTCAKDGLTVPKIAAKPASISKMIRMPRDKEPKKPKKEDKEKG</sequence>
<evidence type="ECO:0000313" key="2">
    <source>
        <dbReference type="EMBL" id="KAK9509690.1"/>
    </source>
</evidence>
<protein>
    <submittedName>
        <fullName evidence="2">Uncharacterized protein</fullName>
    </submittedName>
</protein>
<organism evidence="2 3">
    <name type="scientific">Rhynocoris fuscipes</name>
    <dbReference type="NCBI Taxonomy" id="488301"/>
    <lineage>
        <taxon>Eukaryota</taxon>
        <taxon>Metazoa</taxon>
        <taxon>Ecdysozoa</taxon>
        <taxon>Arthropoda</taxon>
        <taxon>Hexapoda</taxon>
        <taxon>Insecta</taxon>
        <taxon>Pterygota</taxon>
        <taxon>Neoptera</taxon>
        <taxon>Paraneoptera</taxon>
        <taxon>Hemiptera</taxon>
        <taxon>Heteroptera</taxon>
        <taxon>Panheteroptera</taxon>
        <taxon>Cimicomorpha</taxon>
        <taxon>Reduviidae</taxon>
        <taxon>Harpactorinae</taxon>
        <taxon>Harpactorini</taxon>
        <taxon>Rhynocoris</taxon>
    </lineage>
</organism>
<name>A0AAW1DI09_9HEMI</name>